<accession>A0AAF0IWM4</accession>
<dbReference type="EMBL" id="CP119911">
    <property type="protein sequence ID" value="WFD19733.1"/>
    <property type="molecule type" value="Genomic_DNA"/>
</dbReference>
<protein>
    <submittedName>
        <fullName evidence="1">Uncharacterized protein</fullName>
    </submittedName>
</protein>
<evidence type="ECO:0000313" key="2">
    <source>
        <dbReference type="Proteomes" id="UP001220961"/>
    </source>
</evidence>
<sequence length="219" mass="25398">MLVDDMYKRLADHLLLHAPDVLDRALLEQSVPLGRRWLQVLPRFGALSLQDYDMSVGLQTLRHDRVRDVLYKHVQRNAHVEVEREALIVPGRQERSDLRVRGLHAGPGPETHYDLFIREVTGSSKERNGHHKVTMKPTGRAHEYMWEWQAPEKRAQQDEQITQTLGEKRRKKERNYSVCYYVRAIGLSASGLQIKGFRDTLRAFGQGLTEIDRAPAREQ</sequence>
<name>A0AAF0IWM4_9BASI</name>
<dbReference type="AlphaFoldDB" id="A0AAF0IWM4"/>
<reference evidence="1" key="1">
    <citation type="submission" date="2023-03" db="EMBL/GenBank/DDBJ databases">
        <title>Mating type loci evolution in Malassezia.</title>
        <authorList>
            <person name="Coelho M.A."/>
        </authorList>
    </citation>
    <scope>NUCLEOTIDE SEQUENCE</scope>
    <source>
        <strain evidence="1">CBS 10434</strain>
    </source>
</reference>
<gene>
    <name evidence="1" type="ORF">MCAP1_001969</name>
</gene>
<organism evidence="1 2">
    <name type="scientific">Malassezia caprae</name>
    <dbReference type="NCBI Taxonomy" id="1381934"/>
    <lineage>
        <taxon>Eukaryota</taxon>
        <taxon>Fungi</taxon>
        <taxon>Dikarya</taxon>
        <taxon>Basidiomycota</taxon>
        <taxon>Ustilaginomycotina</taxon>
        <taxon>Malasseziomycetes</taxon>
        <taxon>Malasseziales</taxon>
        <taxon>Malasseziaceae</taxon>
        <taxon>Malassezia</taxon>
    </lineage>
</organism>
<keyword evidence="2" id="KW-1185">Reference proteome</keyword>
<proteinExistence type="predicted"/>
<dbReference type="Proteomes" id="UP001220961">
    <property type="component" value="Chromosome 4"/>
</dbReference>
<evidence type="ECO:0000313" key="1">
    <source>
        <dbReference type="EMBL" id="WFD19733.1"/>
    </source>
</evidence>